<keyword evidence="2" id="KW-0238">DNA-binding</keyword>
<dbReference type="CDD" id="cd00090">
    <property type="entry name" value="HTH_ARSR"/>
    <property type="match status" value="1"/>
</dbReference>
<dbReference type="NCBIfam" id="NF033788">
    <property type="entry name" value="HTH_metalloreg"/>
    <property type="match status" value="1"/>
</dbReference>
<reference evidence="5 6" key="1">
    <citation type="submission" date="2019-06" db="EMBL/GenBank/DDBJ databases">
        <title>Saccharibacillus brassicae sp. nov., an endophytic bacterium isolated from Chinese cabbage seeds (Brassica pekinensis).</title>
        <authorList>
            <person name="Jiang L."/>
            <person name="Lee J."/>
            <person name="Kim S.W."/>
        </authorList>
    </citation>
    <scope>NUCLEOTIDE SEQUENCE [LARGE SCALE GENOMIC DNA]</scope>
    <source>
        <strain evidence="6">KCTC 43072 / ATSA2</strain>
    </source>
</reference>
<dbReference type="GO" id="GO:0003677">
    <property type="term" value="F:DNA binding"/>
    <property type="evidence" value="ECO:0007669"/>
    <property type="project" value="UniProtKB-KW"/>
</dbReference>
<dbReference type="PRINTS" id="PR00778">
    <property type="entry name" value="HTHARSR"/>
</dbReference>
<evidence type="ECO:0000256" key="1">
    <source>
        <dbReference type="ARBA" id="ARBA00023015"/>
    </source>
</evidence>
<dbReference type="InterPro" id="IPR001845">
    <property type="entry name" value="HTH_ArsR_DNA-bd_dom"/>
</dbReference>
<proteinExistence type="predicted"/>
<protein>
    <submittedName>
        <fullName evidence="5">Winged helix-turn-helix transcriptional regulator</fullName>
    </submittedName>
</protein>
<evidence type="ECO:0000259" key="4">
    <source>
        <dbReference type="PROSITE" id="PS50987"/>
    </source>
</evidence>
<dbReference type="Gene3D" id="1.10.10.10">
    <property type="entry name" value="Winged helix-like DNA-binding domain superfamily/Winged helix DNA-binding domain"/>
    <property type="match status" value="1"/>
</dbReference>
<evidence type="ECO:0000256" key="2">
    <source>
        <dbReference type="ARBA" id="ARBA00023125"/>
    </source>
</evidence>
<dbReference type="Proteomes" id="UP000316968">
    <property type="component" value="Chromosome"/>
</dbReference>
<dbReference type="SUPFAM" id="SSF46785">
    <property type="entry name" value="Winged helix' DNA-binding domain"/>
    <property type="match status" value="1"/>
</dbReference>
<dbReference type="PANTHER" id="PTHR43132">
    <property type="entry name" value="ARSENICAL RESISTANCE OPERON REPRESSOR ARSR-RELATED"/>
    <property type="match status" value="1"/>
</dbReference>
<dbReference type="InterPro" id="IPR036390">
    <property type="entry name" value="WH_DNA-bd_sf"/>
</dbReference>
<dbReference type="KEGG" id="saca:FFV09_20880"/>
<dbReference type="OrthoDB" id="9798835at2"/>
<dbReference type="InterPro" id="IPR051011">
    <property type="entry name" value="Metal_resp_trans_reg"/>
</dbReference>
<evidence type="ECO:0000313" key="5">
    <source>
        <dbReference type="EMBL" id="QDH23092.1"/>
    </source>
</evidence>
<gene>
    <name evidence="5" type="ORF">FFV09_20880</name>
</gene>
<keyword evidence="6" id="KW-1185">Reference proteome</keyword>
<dbReference type="RefSeq" id="WP_141449629.1">
    <property type="nucleotide sequence ID" value="NZ_CBCSAZ010000004.1"/>
</dbReference>
<sequence length="107" mass="12157">MEQQSLSAVEDGFRQNRDVILALGNETRQAILITLLRQSQGPGMRVGEIERHTHLSRPAVSHQLKVLKEAGIVDVHREGTRNYYRLNAIERLQALRNLVDSILSQCE</sequence>
<dbReference type="InterPro" id="IPR011991">
    <property type="entry name" value="ArsR-like_HTH"/>
</dbReference>
<dbReference type="EMBL" id="CP041217">
    <property type="protein sequence ID" value="QDH23092.1"/>
    <property type="molecule type" value="Genomic_DNA"/>
</dbReference>
<evidence type="ECO:0000313" key="6">
    <source>
        <dbReference type="Proteomes" id="UP000316968"/>
    </source>
</evidence>
<feature type="domain" description="HTH arsR-type" evidence="4">
    <location>
        <begin position="8"/>
        <end position="107"/>
    </location>
</feature>
<dbReference type="PROSITE" id="PS50987">
    <property type="entry name" value="HTH_ARSR_2"/>
    <property type="match status" value="1"/>
</dbReference>
<dbReference type="GO" id="GO:0003700">
    <property type="term" value="F:DNA-binding transcription factor activity"/>
    <property type="evidence" value="ECO:0007669"/>
    <property type="project" value="InterPro"/>
</dbReference>
<organism evidence="5 6">
    <name type="scientific">Saccharibacillus brassicae</name>
    <dbReference type="NCBI Taxonomy" id="2583377"/>
    <lineage>
        <taxon>Bacteria</taxon>
        <taxon>Bacillati</taxon>
        <taxon>Bacillota</taxon>
        <taxon>Bacilli</taxon>
        <taxon>Bacillales</taxon>
        <taxon>Paenibacillaceae</taxon>
        <taxon>Saccharibacillus</taxon>
    </lineage>
</organism>
<keyword evidence="1" id="KW-0805">Transcription regulation</keyword>
<dbReference type="InterPro" id="IPR036388">
    <property type="entry name" value="WH-like_DNA-bd_sf"/>
</dbReference>
<accession>A0A4Y6UZA7</accession>
<keyword evidence="3" id="KW-0804">Transcription</keyword>
<dbReference type="SMART" id="SM00418">
    <property type="entry name" value="HTH_ARSR"/>
    <property type="match status" value="1"/>
</dbReference>
<dbReference type="PANTHER" id="PTHR43132:SF6">
    <property type="entry name" value="HTH-TYPE TRANSCRIPTIONAL REPRESSOR CZRA"/>
    <property type="match status" value="1"/>
</dbReference>
<evidence type="ECO:0000256" key="3">
    <source>
        <dbReference type="ARBA" id="ARBA00023163"/>
    </source>
</evidence>
<dbReference type="AlphaFoldDB" id="A0A4Y6UZA7"/>
<name>A0A4Y6UZA7_SACBS</name>
<dbReference type="Pfam" id="PF01022">
    <property type="entry name" value="HTH_5"/>
    <property type="match status" value="1"/>
</dbReference>